<organism evidence="1 2">
    <name type="scientific">Batillaria attramentaria</name>
    <dbReference type="NCBI Taxonomy" id="370345"/>
    <lineage>
        <taxon>Eukaryota</taxon>
        <taxon>Metazoa</taxon>
        <taxon>Spiralia</taxon>
        <taxon>Lophotrochozoa</taxon>
        <taxon>Mollusca</taxon>
        <taxon>Gastropoda</taxon>
        <taxon>Caenogastropoda</taxon>
        <taxon>Sorbeoconcha</taxon>
        <taxon>Cerithioidea</taxon>
        <taxon>Batillariidae</taxon>
        <taxon>Batillaria</taxon>
    </lineage>
</organism>
<dbReference type="Proteomes" id="UP001519460">
    <property type="component" value="Unassembled WGS sequence"/>
</dbReference>
<gene>
    <name evidence="1" type="ORF">BaRGS_00018421</name>
</gene>
<dbReference type="EMBL" id="JACVVK020000128">
    <property type="protein sequence ID" value="KAK7490260.1"/>
    <property type="molecule type" value="Genomic_DNA"/>
</dbReference>
<comment type="caution">
    <text evidence="1">The sequence shown here is derived from an EMBL/GenBank/DDBJ whole genome shotgun (WGS) entry which is preliminary data.</text>
</comment>
<keyword evidence="2" id="KW-1185">Reference proteome</keyword>
<evidence type="ECO:0000313" key="2">
    <source>
        <dbReference type="Proteomes" id="UP001519460"/>
    </source>
</evidence>
<sequence>MKVRPFAGVPNIVELECTGKTLTTDMDLLSLSLYSIPGGKTLAYVNLRKKECSMSNAFSSCVIDAYDARATRVTVLVTGLSEHETRTYGCDVTSLEAGGRPKITVWRVTVTQLMKNNKFPDSRCEGGRRSSPRMKFFLQQRGGKNRAGELTLPRLPGLRF</sequence>
<reference evidence="1 2" key="1">
    <citation type="journal article" date="2023" name="Sci. Data">
        <title>Genome assembly of the Korean intertidal mud-creeper Batillaria attramentaria.</title>
        <authorList>
            <person name="Patra A.K."/>
            <person name="Ho P.T."/>
            <person name="Jun S."/>
            <person name="Lee S.J."/>
            <person name="Kim Y."/>
            <person name="Won Y.J."/>
        </authorList>
    </citation>
    <scope>NUCLEOTIDE SEQUENCE [LARGE SCALE GENOMIC DNA]</scope>
    <source>
        <strain evidence="1">Wonlab-2016</strain>
    </source>
</reference>
<name>A0ABD0KSS7_9CAEN</name>
<evidence type="ECO:0000313" key="1">
    <source>
        <dbReference type="EMBL" id="KAK7490260.1"/>
    </source>
</evidence>
<dbReference type="AlphaFoldDB" id="A0ABD0KSS7"/>
<feature type="non-terminal residue" evidence="1">
    <location>
        <position position="1"/>
    </location>
</feature>
<accession>A0ABD0KSS7</accession>
<proteinExistence type="predicted"/>
<protein>
    <submittedName>
        <fullName evidence="1">Uncharacterized protein</fullName>
    </submittedName>
</protein>